<comment type="caution">
    <text evidence="1">The sequence shown here is derived from an EMBL/GenBank/DDBJ whole genome shotgun (WGS) entry which is preliminary data.</text>
</comment>
<protein>
    <submittedName>
        <fullName evidence="1">Uncharacterized protein</fullName>
    </submittedName>
</protein>
<keyword evidence="2" id="KW-1185">Reference proteome</keyword>
<accession>A0A9N8DMK0</accession>
<dbReference type="Proteomes" id="UP001153069">
    <property type="component" value="Unassembled WGS sequence"/>
</dbReference>
<evidence type="ECO:0000313" key="1">
    <source>
        <dbReference type="EMBL" id="CAB9502504.1"/>
    </source>
</evidence>
<organism evidence="1 2">
    <name type="scientific">Seminavis robusta</name>
    <dbReference type="NCBI Taxonomy" id="568900"/>
    <lineage>
        <taxon>Eukaryota</taxon>
        <taxon>Sar</taxon>
        <taxon>Stramenopiles</taxon>
        <taxon>Ochrophyta</taxon>
        <taxon>Bacillariophyta</taxon>
        <taxon>Bacillariophyceae</taxon>
        <taxon>Bacillariophycidae</taxon>
        <taxon>Naviculales</taxon>
        <taxon>Naviculaceae</taxon>
        <taxon>Seminavis</taxon>
    </lineage>
</organism>
<evidence type="ECO:0000313" key="2">
    <source>
        <dbReference type="Proteomes" id="UP001153069"/>
    </source>
</evidence>
<dbReference type="AlphaFoldDB" id="A0A9N8DMK0"/>
<proteinExistence type="predicted"/>
<gene>
    <name evidence="1" type="ORF">SEMRO_138_G064800.1</name>
</gene>
<sequence length="230" mass="24936">MVDSIAEAIRMNNLGAHALVTGEIAGALDTFLVAFRFAPRHAAIVEAAGPDRVVVPTPEQASALGISFLKKEGTPSKLERESEGGSFVYEKPLVFNETVPTSQDGAAVFCAVVVFNIALCFDFMSKHDNVTSIHKTKAMNLYETCIGLFQRTSRLVDLSGSMAAACNNKARICFERGDYESSNRELHRLSGWIDAADQSPTRIDLLEENDFNGMLLNLLLLRAPAIAVAA</sequence>
<reference evidence="1" key="1">
    <citation type="submission" date="2020-06" db="EMBL/GenBank/DDBJ databases">
        <authorList>
            <consortium name="Plant Systems Biology data submission"/>
        </authorList>
    </citation>
    <scope>NUCLEOTIDE SEQUENCE</scope>
    <source>
        <strain evidence="1">D6</strain>
    </source>
</reference>
<name>A0A9N8DMK0_9STRA</name>
<dbReference type="EMBL" id="CAICTM010000137">
    <property type="protein sequence ID" value="CAB9502504.1"/>
    <property type="molecule type" value="Genomic_DNA"/>
</dbReference>